<gene>
    <name evidence="1" type="ORF">Q4494_01500</name>
</gene>
<protein>
    <submittedName>
        <fullName evidence="1">Uncharacterized protein</fullName>
    </submittedName>
</protein>
<proteinExistence type="predicted"/>
<sequence>MAAALIPGRNRPLQNKVRDDVREATTEVPNSAYIQKSTYHHPIPRNIGTKAEVSKNKRTEGGFWPSIAGAGLV</sequence>
<accession>A0AAW7XNQ8</accession>
<dbReference type="RefSeq" id="WP_303479173.1">
    <property type="nucleotide sequence ID" value="NZ_JAUOPJ010000001.1"/>
</dbReference>
<dbReference type="EMBL" id="JAUOPJ010000001">
    <property type="protein sequence ID" value="MDO6455740.1"/>
    <property type="molecule type" value="Genomic_DNA"/>
</dbReference>
<organism evidence="1 2">
    <name type="scientific">Celeribacter halophilus</name>
    <dbReference type="NCBI Taxonomy" id="576117"/>
    <lineage>
        <taxon>Bacteria</taxon>
        <taxon>Pseudomonadati</taxon>
        <taxon>Pseudomonadota</taxon>
        <taxon>Alphaproteobacteria</taxon>
        <taxon>Rhodobacterales</taxon>
        <taxon>Roseobacteraceae</taxon>
        <taxon>Celeribacter</taxon>
    </lineage>
</organism>
<dbReference type="Proteomes" id="UP001169823">
    <property type="component" value="Unassembled WGS sequence"/>
</dbReference>
<comment type="caution">
    <text evidence="1">The sequence shown here is derived from an EMBL/GenBank/DDBJ whole genome shotgun (WGS) entry which is preliminary data.</text>
</comment>
<reference evidence="1" key="1">
    <citation type="submission" date="2023-07" db="EMBL/GenBank/DDBJ databases">
        <title>Genome content predicts the carbon catabolic preferences of heterotrophic bacteria.</title>
        <authorList>
            <person name="Gralka M."/>
        </authorList>
    </citation>
    <scope>NUCLEOTIDE SEQUENCE</scope>
    <source>
        <strain evidence="1">I2M02</strain>
    </source>
</reference>
<evidence type="ECO:0000313" key="1">
    <source>
        <dbReference type="EMBL" id="MDO6455740.1"/>
    </source>
</evidence>
<evidence type="ECO:0000313" key="2">
    <source>
        <dbReference type="Proteomes" id="UP001169823"/>
    </source>
</evidence>
<dbReference type="AlphaFoldDB" id="A0AAW7XNQ8"/>
<name>A0AAW7XNQ8_9RHOB</name>